<dbReference type="GO" id="GO:0003735">
    <property type="term" value="F:structural constituent of ribosome"/>
    <property type="evidence" value="ECO:0007669"/>
    <property type="project" value="InterPro"/>
</dbReference>
<sequence>MNHANPHSTSATRLLHLAHFRRYLLGFFRTLNTGQTFDTTAKMSQLSKIAPNSPSRTSPSEIETAINNALEDLQNNTQDMKSALRPLQFVSAREIEVGHGRKAIVIFVPVPLLQGWHKIQQRLTRELEKKFSDRHVLIVASRRILPRPKRSNRSRNSQTQKRPRSRTLTAVHDNILTDLVYPVEIVGKRLRTKEDGSKLLKVVLDEKERGGVDYRLDTYSEVYKRLTGKTVNFEFPQTAASDY</sequence>
<dbReference type="EMBL" id="CAOQHR010000002">
    <property type="protein sequence ID" value="CAI6328075.1"/>
    <property type="molecule type" value="Genomic_DNA"/>
</dbReference>
<name>A0A9W4U8S5_9PLEO</name>
<evidence type="ECO:0000256" key="2">
    <source>
        <dbReference type="ARBA" id="ARBA00022980"/>
    </source>
</evidence>
<gene>
    <name evidence="6" type="ORF">PDIGIT_LOCUS3945</name>
</gene>
<proteinExistence type="inferred from homology"/>
<evidence type="ECO:0000313" key="6">
    <source>
        <dbReference type="EMBL" id="CAI6328075.1"/>
    </source>
</evidence>
<accession>A0A9W4U8S5</accession>
<dbReference type="GO" id="GO:0032040">
    <property type="term" value="C:small-subunit processome"/>
    <property type="evidence" value="ECO:0007669"/>
    <property type="project" value="TreeGrafter"/>
</dbReference>
<dbReference type="InterPro" id="IPR000554">
    <property type="entry name" value="Ribosomal_eS7"/>
</dbReference>
<dbReference type="Proteomes" id="UP001152607">
    <property type="component" value="Unassembled WGS sequence"/>
</dbReference>
<reference evidence="6" key="1">
    <citation type="submission" date="2023-01" db="EMBL/GenBank/DDBJ databases">
        <authorList>
            <person name="Van Ghelder C."/>
            <person name="Rancurel C."/>
        </authorList>
    </citation>
    <scope>NUCLEOTIDE SEQUENCE</scope>
    <source>
        <strain evidence="6">CNCM I-4278</strain>
    </source>
</reference>
<comment type="caution">
    <text evidence="6">The sequence shown here is derived from an EMBL/GenBank/DDBJ whole genome shotgun (WGS) entry which is preliminary data.</text>
</comment>
<dbReference type="AlphaFoldDB" id="A0A9W4U8S5"/>
<protein>
    <recommendedName>
        <fullName evidence="4">40S ribosomal protein S7</fullName>
    </recommendedName>
</protein>
<evidence type="ECO:0000256" key="4">
    <source>
        <dbReference type="RuleBase" id="RU364105"/>
    </source>
</evidence>
<feature type="region of interest" description="Disordered" evidence="5">
    <location>
        <begin position="147"/>
        <end position="166"/>
    </location>
</feature>
<dbReference type="GO" id="GO:0042274">
    <property type="term" value="P:ribosomal small subunit biogenesis"/>
    <property type="evidence" value="ECO:0007669"/>
    <property type="project" value="TreeGrafter"/>
</dbReference>
<evidence type="ECO:0000313" key="7">
    <source>
        <dbReference type="Proteomes" id="UP001152607"/>
    </source>
</evidence>
<comment type="similarity">
    <text evidence="1 4">Belongs to the eukaryotic ribosomal protein eS7 family.</text>
</comment>
<dbReference type="OrthoDB" id="1724687at2759"/>
<organism evidence="6 7">
    <name type="scientific">Periconia digitata</name>
    <dbReference type="NCBI Taxonomy" id="1303443"/>
    <lineage>
        <taxon>Eukaryota</taxon>
        <taxon>Fungi</taxon>
        <taxon>Dikarya</taxon>
        <taxon>Ascomycota</taxon>
        <taxon>Pezizomycotina</taxon>
        <taxon>Dothideomycetes</taxon>
        <taxon>Pleosporomycetidae</taxon>
        <taxon>Pleosporales</taxon>
        <taxon>Massarineae</taxon>
        <taxon>Periconiaceae</taxon>
        <taxon>Periconia</taxon>
    </lineage>
</organism>
<dbReference type="GO" id="GO:0006364">
    <property type="term" value="P:rRNA processing"/>
    <property type="evidence" value="ECO:0007669"/>
    <property type="project" value="TreeGrafter"/>
</dbReference>
<dbReference type="Pfam" id="PF01251">
    <property type="entry name" value="Ribosomal_S7e"/>
    <property type="match status" value="1"/>
</dbReference>
<keyword evidence="7" id="KW-1185">Reference proteome</keyword>
<evidence type="ECO:0000256" key="5">
    <source>
        <dbReference type="SAM" id="MobiDB-lite"/>
    </source>
</evidence>
<evidence type="ECO:0000256" key="3">
    <source>
        <dbReference type="ARBA" id="ARBA00023274"/>
    </source>
</evidence>
<dbReference type="GO" id="GO:0006412">
    <property type="term" value="P:translation"/>
    <property type="evidence" value="ECO:0007669"/>
    <property type="project" value="InterPro"/>
</dbReference>
<keyword evidence="3 4" id="KW-0687">Ribonucleoprotein</keyword>
<dbReference type="PANTHER" id="PTHR11278">
    <property type="entry name" value="40S RIBOSOMAL PROTEIN S7"/>
    <property type="match status" value="1"/>
</dbReference>
<dbReference type="PROSITE" id="PS00948">
    <property type="entry name" value="RIBOSOMAL_S7E"/>
    <property type="match status" value="1"/>
</dbReference>
<dbReference type="InterPro" id="IPR047861">
    <property type="entry name" value="Ribosomal_eS7_CS"/>
</dbReference>
<keyword evidence="2 4" id="KW-0689">Ribosomal protein</keyword>
<evidence type="ECO:0000256" key="1">
    <source>
        <dbReference type="ARBA" id="ARBA00007820"/>
    </source>
</evidence>
<dbReference type="GO" id="GO:0030686">
    <property type="term" value="C:90S preribosome"/>
    <property type="evidence" value="ECO:0007669"/>
    <property type="project" value="TreeGrafter"/>
</dbReference>
<dbReference type="PANTHER" id="PTHR11278:SF0">
    <property type="entry name" value="SMALL RIBOSOMAL SUBUNIT PROTEIN ES7"/>
    <property type="match status" value="1"/>
</dbReference>
<dbReference type="GO" id="GO:0022627">
    <property type="term" value="C:cytosolic small ribosomal subunit"/>
    <property type="evidence" value="ECO:0007669"/>
    <property type="project" value="TreeGrafter"/>
</dbReference>